<dbReference type="Pfam" id="PF08281">
    <property type="entry name" value="Sigma70_r4_2"/>
    <property type="match status" value="1"/>
</dbReference>
<sequence>MVQFLTASVPDRGDGGQSETVEHRVVLKEALASLSTRQRAAVVLRYWDDPTETQTADILGCSPNSVKVHTRRALAALRGHTALAAAGSRARRWAPYCSDLRRTRSSRTPAPPRAPPGTSGSWHPARR</sequence>
<feature type="region of interest" description="Disordered" evidence="5">
    <location>
        <begin position="97"/>
        <end position="127"/>
    </location>
</feature>
<name>A0A9W4H1E8_9ACTN</name>
<feature type="region of interest" description="Disordered" evidence="5">
    <location>
        <begin position="1"/>
        <end position="20"/>
    </location>
</feature>
<dbReference type="GO" id="GO:0006352">
    <property type="term" value="P:DNA-templated transcription initiation"/>
    <property type="evidence" value="ECO:0007669"/>
    <property type="project" value="InterPro"/>
</dbReference>
<feature type="domain" description="RNA polymerase sigma factor 70 region 4 type 2" evidence="6">
    <location>
        <begin position="26"/>
        <end position="77"/>
    </location>
</feature>
<dbReference type="Proteomes" id="UP001153328">
    <property type="component" value="Unassembled WGS sequence"/>
</dbReference>
<dbReference type="InterPro" id="IPR013249">
    <property type="entry name" value="RNA_pol_sigma70_r4_t2"/>
</dbReference>
<evidence type="ECO:0000259" key="6">
    <source>
        <dbReference type="Pfam" id="PF08281"/>
    </source>
</evidence>
<evidence type="ECO:0000256" key="2">
    <source>
        <dbReference type="ARBA" id="ARBA00023015"/>
    </source>
</evidence>
<dbReference type="EMBL" id="CAJVAX010000017">
    <property type="protein sequence ID" value="CAG7642358.1"/>
    <property type="molecule type" value="Genomic_DNA"/>
</dbReference>
<dbReference type="AlphaFoldDB" id="A0A9W4H1E8"/>
<comment type="caution">
    <text evidence="7">The sequence shown here is derived from an EMBL/GenBank/DDBJ whole genome shotgun (WGS) entry which is preliminary data.</text>
</comment>
<evidence type="ECO:0000256" key="3">
    <source>
        <dbReference type="ARBA" id="ARBA00023082"/>
    </source>
</evidence>
<evidence type="ECO:0000256" key="1">
    <source>
        <dbReference type="ARBA" id="ARBA00010641"/>
    </source>
</evidence>
<dbReference type="Gene3D" id="1.10.10.10">
    <property type="entry name" value="Winged helix-like DNA-binding domain superfamily/Winged helix DNA-binding domain"/>
    <property type="match status" value="1"/>
</dbReference>
<organism evidence="7 8">
    <name type="scientific">Actinacidiphila bryophytorum</name>
    <dbReference type="NCBI Taxonomy" id="1436133"/>
    <lineage>
        <taxon>Bacteria</taxon>
        <taxon>Bacillati</taxon>
        <taxon>Actinomycetota</taxon>
        <taxon>Actinomycetes</taxon>
        <taxon>Kitasatosporales</taxon>
        <taxon>Streptomycetaceae</taxon>
        <taxon>Actinacidiphila</taxon>
    </lineage>
</organism>
<evidence type="ECO:0000313" key="8">
    <source>
        <dbReference type="Proteomes" id="UP001153328"/>
    </source>
</evidence>
<keyword evidence="8" id="KW-1185">Reference proteome</keyword>
<dbReference type="InterPro" id="IPR036388">
    <property type="entry name" value="WH-like_DNA-bd_sf"/>
</dbReference>
<evidence type="ECO:0000256" key="4">
    <source>
        <dbReference type="ARBA" id="ARBA00023163"/>
    </source>
</evidence>
<accession>A0A9W4H1E8</accession>
<dbReference type="InterPro" id="IPR013324">
    <property type="entry name" value="RNA_pol_sigma_r3/r4-like"/>
</dbReference>
<gene>
    <name evidence="7" type="ORF">SBRY_30641</name>
</gene>
<keyword evidence="4" id="KW-0804">Transcription</keyword>
<proteinExistence type="inferred from homology"/>
<evidence type="ECO:0000313" key="7">
    <source>
        <dbReference type="EMBL" id="CAG7642358.1"/>
    </source>
</evidence>
<dbReference type="GO" id="GO:0016987">
    <property type="term" value="F:sigma factor activity"/>
    <property type="evidence" value="ECO:0007669"/>
    <property type="project" value="UniProtKB-KW"/>
</dbReference>
<dbReference type="CDD" id="cd06171">
    <property type="entry name" value="Sigma70_r4"/>
    <property type="match status" value="1"/>
</dbReference>
<evidence type="ECO:0000256" key="5">
    <source>
        <dbReference type="SAM" id="MobiDB-lite"/>
    </source>
</evidence>
<comment type="similarity">
    <text evidence="1">Belongs to the sigma-70 factor family. ECF subfamily.</text>
</comment>
<keyword evidence="3" id="KW-0731">Sigma factor</keyword>
<dbReference type="SUPFAM" id="SSF88659">
    <property type="entry name" value="Sigma3 and sigma4 domains of RNA polymerase sigma factors"/>
    <property type="match status" value="1"/>
</dbReference>
<dbReference type="GO" id="GO:0003677">
    <property type="term" value="F:DNA binding"/>
    <property type="evidence" value="ECO:0007669"/>
    <property type="project" value="InterPro"/>
</dbReference>
<reference evidence="7" key="1">
    <citation type="submission" date="2021-06" db="EMBL/GenBank/DDBJ databases">
        <authorList>
            <person name="Arsene-Ploetze F."/>
        </authorList>
    </citation>
    <scope>NUCLEOTIDE SEQUENCE</scope>
    <source>
        <strain evidence="7">SBRY1</strain>
    </source>
</reference>
<protein>
    <recommendedName>
        <fullName evidence="6">RNA polymerase sigma factor 70 region 4 type 2 domain-containing protein</fullName>
    </recommendedName>
</protein>
<keyword evidence="2" id="KW-0805">Transcription regulation</keyword>